<sequence length="45" mass="5141">MERSRREHSSKPSSVWAGTVLPGRSGIRRLQNHLEGRGAIRCHHH</sequence>
<accession>A0A0E9UIM8</accession>
<feature type="compositionally biased region" description="Basic and acidic residues" evidence="1">
    <location>
        <begin position="1"/>
        <end position="10"/>
    </location>
</feature>
<reference evidence="2" key="2">
    <citation type="journal article" date="2015" name="Fish Shellfish Immunol.">
        <title>Early steps in the European eel (Anguilla anguilla)-Vibrio vulnificus interaction in the gills: Role of the RtxA13 toxin.</title>
        <authorList>
            <person name="Callol A."/>
            <person name="Pajuelo D."/>
            <person name="Ebbesson L."/>
            <person name="Teles M."/>
            <person name="MacKenzie S."/>
            <person name="Amaro C."/>
        </authorList>
    </citation>
    <scope>NUCLEOTIDE SEQUENCE</scope>
</reference>
<reference evidence="2" key="1">
    <citation type="submission" date="2014-11" db="EMBL/GenBank/DDBJ databases">
        <authorList>
            <person name="Amaro Gonzalez C."/>
        </authorList>
    </citation>
    <scope>NUCLEOTIDE SEQUENCE</scope>
</reference>
<dbReference type="AlphaFoldDB" id="A0A0E9UIM8"/>
<dbReference type="EMBL" id="GBXM01042961">
    <property type="protein sequence ID" value="JAH65616.1"/>
    <property type="molecule type" value="Transcribed_RNA"/>
</dbReference>
<evidence type="ECO:0000256" key="1">
    <source>
        <dbReference type="SAM" id="MobiDB-lite"/>
    </source>
</evidence>
<evidence type="ECO:0000313" key="2">
    <source>
        <dbReference type="EMBL" id="JAH65616.1"/>
    </source>
</evidence>
<feature type="region of interest" description="Disordered" evidence="1">
    <location>
        <begin position="1"/>
        <end position="22"/>
    </location>
</feature>
<organism evidence="2">
    <name type="scientific">Anguilla anguilla</name>
    <name type="common">European freshwater eel</name>
    <name type="synonym">Muraena anguilla</name>
    <dbReference type="NCBI Taxonomy" id="7936"/>
    <lineage>
        <taxon>Eukaryota</taxon>
        <taxon>Metazoa</taxon>
        <taxon>Chordata</taxon>
        <taxon>Craniata</taxon>
        <taxon>Vertebrata</taxon>
        <taxon>Euteleostomi</taxon>
        <taxon>Actinopterygii</taxon>
        <taxon>Neopterygii</taxon>
        <taxon>Teleostei</taxon>
        <taxon>Anguilliformes</taxon>
        <taxon>Anguillidae</taxon>
        <taxon>Anguilla</taxon>
    </lineage>
</organism>
<protein>
    <submittedName>
        <fullName evidence="2">Uncharacterized protein</fullName>
    </submittedName>
</protein>
<name>A0A0E9UIM8_ANGAN</name>
<proteinExistence type="predicted"/>